<organism evidence="7 8">
    <name type="scientific">Handroanthus impetiginosus</name>
    <dbReference type="NCBI Taxonomy" id="429701"/>
    <lineage>
        <taxon>Eukaryota</taxon>
        <taxon>Viridiplantae</taxon>
        <taxon>Streptophyta</taxon>
        <taxon>Embryophyta</taxon>
        <taxon>Tracheophyta</taxon>
        <taxon>Spermatophyta</taxon>
        <taxon>Magnoliopsida</taxon>
        <taxon>eudicotyledons</taxon>
        <taxon>Gunneridae</taxon>
        <taxon>Pentapetalae</taxon>
        <taxon>asterids</taxon>
        <taxon>lamiids</taxon>
        <taxon>Lamiales</taxon>
        <taxon>Bignoniaceae</taxon>
        <taxon>Crescentiina</taxon>
        <taxon>Tabebuia alliance</taxon>
        <taxon>Handroanthus</taxon>
    </lineage>
</organism>
<dbReference type="GO" id="GO:0016020">
    <property type="term" value="C:membrane"/>
    <property type="evidence" value="ECO:0007669"/>
    <property type="project" value="UniProtKB-SubCell"/>
</dbReference>
<comment type="similarity">
    <text evidence="6">Belongs to the major facilitator superfamily. Phosphate:H(+) symporter (TC 2.A.1.9) family.</text>
</comment>
<dbReference type="OrthoDB" id="8904098at2759"/>
<keyword evidence="4" id="KW-1133">Transmembrane helix</keyword>
<dbReference type="InterPro" id="IPR000109">
    <property type="entry name" value="POT_fam"/>
</dbReference>
<dbReference type="Gene3D" id="1.20.1250.20">
    <property type="entry name" value="MFS general substrate transporter like domains"/>
    <property type="match status" value="1"/>
</dbReference>
<dbReference type="GO" id="GO:0022857">
    <property type="term" value="F:transmembrane transporter activity"/>
    <property type="evidence" value="ECO:0007669"/>
    <property type="project" value="InterPro"/>
</dbReference>
<keyword evidence="8" id="KW-1185">Reference proteome</keyword>
<dbReference type="EC" id="3.6.3.26" evidence="7"/>
<protein>
    <submittedName>
        <fullName evidence="7">Nitrate-transporting ATPase</fullName>
        <ecNumber evidence="7">3.6.3.26</ecNumber>
    </submittedName>
</protein>
<keyword evidence="3" id="KW-0812">Transmembrane</keyword>
<gene>
    <name evidence="7" type="ORF">CDL12_30560</name>
</gene>
<keyword evidence="7" id="KW-0378">Hydrolase</keyword>
<name>A0A2G9FWA7_9LAMI</name>
<dbReference type="GO" id="GO:0016787">
    <property type="term" value="F:hydrolase activity"/>
    <property type="evidence" value="ECO:0007669"/>
    <property type="project" value="UniProtKB-KW"/>
</dbReference>
<comment type="similarity">
    <text evidence="2">Belongs to the major facilitator superfamily. Proton-dependent oligopeptide transporter (POT/PTR) (TC 2.A.17) family.</text>
</comment>
<dbReference type="PANTHER" id="PTHR11654">
    <property type="entry name" value="OLIGOPEPTIDE TRANSPORTER-RELATED"/>
    <property type="match status" value="1"/>
</dbReference>
<evidence type="ECO:0000256" key="2">
    <source>
        <dbReference type="ARBA" id="ARBA00005982"/>
    </source>
</evidence>
<comment type="subcellular location">
    <subcellularLocation>
        <location evidence="1">Membrane</location>
        <topology evidence="1">Multi-pass membrane protein</topology>
    </subcellularLocation>
</comment>
<reference evidence="8" key="1">
    <citation type="journal article" date="2018" name="Gigascience">
        <title>Genome assembly of the Pink Ipe (Handroanthus impetiginosus, Bignoniaceae), a highly valued, ecologically keystone Neotropical timber forest tree.</title>
        <authorList>
            <person name="Silva-Junior O.B."/>
            <person name="Grattapaglia D."/>
            <person name="Novaes E."/>
            <person name="Collevatti R.G."/>
        </authorList>
    </citation>
    <scope>NUCLEOTIDE SEQUENCE [LARGE SCALE GENOMIC DNA]</scope>
    <source>
        <strain evidence="8">cv. UFG-1</strain>
    </source>
</reference>
<dbReference type="Pfam" id="PF00854">
    <property type="entry name" value="PTR2"/>
    <property type="match status" value="1"/>
</dbReference>
<evidence type="ECO:0000313" key="7">
    <source>
        <dbReference type="EMBL" id="PIM96979.1"/>
    </source>
</evidence>
<evidence type="ECO:0000256" key="3">
    <source>
        <dbReference type="ARBA" id="ARBA00022692"/>
    </source>
</evidence>
<sequence>MSLIIFQAKNMNTNLGSLKIPPASMQIFTLISTFVTTSILDRLPFPLWEKLFQKPLTPLQRVGIGHFFTVLGMAISAIVESKRLTLEKSKNRETENLINDVTMSVLWIAPQLVVVGVAEAFHFAGQIAFHYHEFPETMRSISTAAVAMSNCRLVLLSI</sequence>
<dbReference type="EMBL" id="NKXS01012733">
    <property type="protein sequence ID" value="PIM96979.1"/>
    <property type="molecule type" value="Genomic_DNA"/>
</dbReference>
<dbReference type="AlphaFoldDB" id="A0A2G9FWA7"/>
<evidence type="ECO:0000256" key="6">
    <source>
        <dbReference type="ARBA" id="ARBA00044504"/>
    </source>
</evidence>
<dbReference type="InterPro" id="IPR036259">
    <property type="entry name" value="MFS_trans_sf"/>
</dbReference>
<accession>A0A2G9FWA7</accession>
<evidence type="ECO:0000313" key="8">
    <source>
        <dbReference type="Proteomes" id="UP000231279"/>
    </source>
</evidence>
<keyword evidence="5" id="KW-0472">Membrane</keyword>
<dbReference type="Proteomes" id="UP000231279">
    <property type="component" value="Unassembled WGS sequence"/>
</dbReference>
<comment type="caution">
    <text evidence="7">The sequence shown here is derived from an EMBL/GenBank/DDBJ whole genome shotgun (WGS) entry which is preliminary data.</text>
</comment>
<proteinExistence type="inferred from homology"/>
<evidence type="ECO:0000256" key="5">
    <source>
        <dbReference type="ARBA" id="ARBA00023136"/>
    </source>
</evidence>
<evidence type="ECO:0000256" key="4">
    <source>
        <dbReference type="ARBA" id="ARBA00022989"/>
    </source>
</evidence>
<evidence type="ECO:0000256" key="1">
    <source>
        <dbReference type="ARBA" id="ARBA00004141"/>
    </source>
</evidence>